<dbReference type="CDD" id="cd00635">
    <property type="entry name" value="PLPDE_III_YBL036c_like"/>
    <property type="match status" value="1"/>
</dbReference>
<dbReference type="InterPro" id="IPR011078">
    <property type="entry name" value="PyrdxlP_homeostasis"/>
</dbReference>
<dbReference type="PANTHER" id="PTHR10146:SF14">
    <property type="entry name" value="PYRIDOXAL PHOSPHATE HOMEOSTASIS PROTEIN"/>
    <property type="match status" value="1"/>
</dbReference>
<dbReference type="PIRSF" id="PIRSF004848">
    <property type="entry name" value="YBL036c_PLPDEIII"/>
    <property type="match status" value="1"/>
</dbReference>
<evidence type="ECO:0000256" key="1">
    <source>
        <dbReference type="ARBA" id="ARBA00022898"/>
    </source>
</evidence>
<comment type="similarity">
    <text evidence="2">Belongs to the pyridoxal phosphate-binding protein YggS/PROSC family.</text>
</comment>
<dbReference type="EMBL" id="JAIOIV010000123">
    <property type="protein sequence ID" value="MBZ0157623.1"/>
    <property type="molecule type" value="Genomic_DNA"/>
</dbReference>
<dbReference type="AlphaFoldDB" id="A0A953M2E2"/>
<accession>A0A953M2E2</accession>
<comment type="caution">
    <text evidence="4">The sequence shown here is derived from an EMBL/GenBank/DDBJ whole genome shotgun (WGS) entry which is preliminary data.</text>
</comment>
<evidence type="ECO:0000259" key="3">
    <source>
        <dbReference type="Pfam" id="PF01168"/>
    </source>
</evidence>
<feature type="domain" description="Alanine racemase N-terminal" evidence="3">
    <location>
        <begin position="47"/>
        <end position="238"/>
    </location>
</feature>
<protein>
    <submittedName>
        <fullName evidence="4">YggS family pyridoxal phosphate-dependent enzyme</fullName>
    </submittedName>
</protein>
<evidence type="ECO:0000256" key="2">
    <source>
        <dbReference type="RuleBase" id="RU004514"/>
    </source>
</evidence>
<dbReference type="NCBIfam" id="TIGR00044">
    <property type="entry name" value="YggS family pyridoxal phosphate-dependent enzyme"/>
    <property type="match status" value="1"/>
</dbReference>
<organism evidence="4 5">
    <name type="scientific">Candidatus Nitrobium versatile</name>
    <dbReference type="NCBI Taxonomy" id="2884831"/>
    <lineage>
        <taxon>Bacteria</taxon>
        <taxon>Pseudomonadati</taxon>
        <taxon>Nitrospirota</taxon>
        <taxon>Nitrospiria</taxon>
        <taxon>Nitrospirales</taxon>
        <taxon>Nitrospiraceae</taxon>
        <taxon>Candidatus Nitrobium</taxon>
    </lineage>
</organism>
<evidence type="ECO:0000313" key="5">
    <source>
        <dbReference type="Proteomes" id="UP000705867"/>
    </source>
</evidence>
<sequence>MQRCNDYYIRMIVENTTAILKRLSRATMKSDRSPEEIEFVAASGSVSVSALKEAADISFRFFGADSVPAARDKIVPFREVERAERYCGVQWHLTGPLRKEEVKEAVALFDLIHTVDSLLLAEEIDRRAAEAGKVQRILVQVRLADPEGPGVPGEELFPLLEGISALKNVRLEGLMTASPASEDPAQSRSFFRKLCSLRDEAVTKGFSLPHLSMGVCHDFEVGIEEGATLVQVDSILFGKSA</sequence>
<dbReference type="SUPFAM" id="SSF51419">
    <property type="entry name" value="PLP-binding barrel"/>
    <property type="match status" value="1"/>
</dbReference>
<gene>
    <name evidence="4" type="ORF">K8I29_15605</name>
</gene>
<proteinExistence type="inferred from homology"/>
<reference evidence="4" key="1">
    <citation type="journal article" date="2021" name="bioRxiv">
        <title>Unraveling nitrogen, sulfur and carbon metabolic pathways and microbial community transcriptional responses to substrate deprivation and toxicity stresses in a bioreactor mimicking anoxic brackish coastal sediment conditions.</title>
        <authorList>
            <person name="Martins P.D."/>
            <person name="Echeveste M.J."/>
            <person name="Arshad A."/>
            <person name="Kurth J."/>
            <person name="Ouboter H."/>
            <person name="Jetten M.S.M."/>
            <person name="Welte C.U."/>
        </authorList>
    </citation>
    <scope>NUCLEOTIDE SEQUENCE</scope>
    <source>
        <strain evidence="4">MAG_39</strain>
    </source>
</reference>
<reference evidence="4" key="2">
    <citation type="submission" date="2021-08" db="EMBL/GenBank/DDBJ databases">
        <authorList>
            <person name="Dalcin Martins P."/>
        </authorList>
    </citation>
    <scope>NUCLEOTIDE SEQUENCE</scope>
    <source>
        <strain evidence="4">MAG_39</strain>
    </source>
</reference>
<dbReference type="Pfam" id="PF01168">
    <property type="entry name" value="Ala_racemase_N"/>
    <property type="match status" value="1"/>
</dbReference>
<evidence type="ECO:0000313" key="4">
    <source>
        <dbReference type="EMBL" id="MBZ0157623.1"/>
    </source>
</evidence>
<name>A0A953M2E2_9BACT</name>
<dbReference type="Proteomes" id="UP000705867">
    <property type="component" value="Unassembled WGS sequence"/>
</dbReference>
<dbReference type="GO" id="GO:0030170">
    <property type="term" value="F:pyridoxal phosphate binding"/>
    <property type="evidence" value="ECO:0007669"/>
    <property type="project" value="InterPro"/>
</dbReference>
<keyword evidence="1" id="KW-0663">Pyridoxal phosphate</keyword>
<dbReference type="Gene3D" id="3.20.20.10">
    <property type="entry name" value="Alanine racemase"/>
    <property type="match status" value="1"/>
</dbReference>
<dbReference type="InterPro" id="IPR001608">
    <property type="entry name" value="Ala_racemase_N"/>
</dbReference>
<dbReference type="InterPro" id="IPR029066">
    <property type="entry name" value="PLP-binding_barrel"/>
</dbReference>
<dbReference type="PANTHER" id="PTHR10146">
    <property type="entry name" value="PROLINE SYNTHETASE CO-TRANSCRIBED BACTERIAL HOMOLOG PROTEIN"/>
    <property type="match status" value="1"/>
</dbReference>